<evidence type="ECO:0000313" key="4">
    <source>
        <dbReference type="EMBL" id="GAB0058861.1"/>
    </source>
</evidence>
<reference evidence="4 5" key="2">
    <citation type="submission" date="2024-09" db="EMBL/GenBank/DDBJ databases">
        <title>Draft genome sequence of Candidatus Magnetaquicoccaceae bacterium FCR-1.</title>
        <authorList>
            <person name="Shimoshige H."/>
            <person name="Shimamura S."/>
            <person name="Taoka A."/>
            <person name="Kobayashi H."/>
            <person name="Maekawa T."/>
        </authorList>
    </citation>
    <scope>NUCLEOTIDE SEQUENCE [LARGE SCALE GENOMIC DNA]</scope>
    <source>
        <strain evidence="4 5">FCR-1</strain>
    </source>
</reference>
<keyword evidence="2" id="KW-1133">Transmembrane helix</keyword>
<proteinExistence type="predicted"/>
<feature type="transmembrane region" description="Helical" evidence="2">
    <location>
        <begin position="69"/>
        <end position="91"/>
    </location>
</feature>
<keyword evidence="2" id="KW-0812">Transmembrane</keyword>
<dbReference type="PANTHER" id="PTHR35335:SF1">
    <property type="entry name" value="UPF0716 PROTEIN FXSA"/>
    <property type="match status" value="1"/>
</dbReference>
<dbReference type="InterPro" id="IPR004843">
    <property type="entry name" value="Calcineurin-like_PHP"/>
</dbReference>
<keyword evidence="5" id="KW-1185">Reference proteome</keyword>
<gene>
    <name evidence="4" type="ORF">SIID45300_03219</name>
</gene>
<dbReference type="EMBL" id="BAAFGK010000005">
    <property type="protein sequence ID" value="GAB0058861.1"/>
    <property type="molecule type" value="Genomic_DNA"/>
</dbReference>
<dbReference type="RefSeq" id="WP_420906580.1">
    <property type="nucleotide sequence ID" value="NZ_BAAFGK010000005.1"/>
</dbReference>
<evidence type="ECO:0000313" key="5">
    <source>
        <dbReference type="Proteomes" id="UP001628193"/>
    </source>
</evidence>
<sequence length="707" mass="77498">MARTLSLLFVIVPFVEIWLLILVGHEIGGVNVLLTQLLAAFLGFQVIRRAGIKTLLEVQGQLERHEQPGAALLAGALRILGGILLIVPGFLTDLTAAVLLFPLTRGWVMRFLSSRFAHDPPPSETILEGEFTQDSAANGPTQPDQRGTERTSDQTSRSGTGLIKPLVALFSALCLLTTSGAALAKDKEKDKEKLRPRESSRLMGYVVLGEKGHALRGETVPVARLILEHAQGFNDATCDGMTMHNERGTTVRLTVRPNPDTRNLPLTICEAALPVSDRFLSEGESWEVRAGNGQKFQVRLPTVGMSPEVALILGDTGCRENKAQTCGDDWPFPSGMARKMIETLAKQAKPALLIHVGDFKYRGKNKPKASGDNDGTGIKWSNWKADFFQPMFGDGERSNLFAMAPWVVARGNHELCDAMGNNGNGWFFLLDPTSVVAGDPPELVEAHTCRGVADGMTRPYRLDFAHGLSLVVTDTAGLSETKEVCEVEKQKLIAWYQEMARQFKKERSTAWLITHKPIWGVAGGCDKVSFSNATPQAALEGLEQHALPENFKLVVAGHKHMYGRFEVNPNDERRRMLQLGVGHGGVVLNAKTYRGCLKYDGTADVKRFRADVATMSRFGFVLAQVEPNPKKDGIKGWKLTSLAFENLKGPKWGDLKSAEVCEYPVRSGKPACEIRDKSLFPRECGSCEPVPAPDKIASRCASDEDDE</sequence>
<accession>A0ABQ0CD85</accession>
<feature type="compositionally biased region" description="Polar residues" evidence="1">
    <location>
        <begin position="132"/>
        <end position="145"/>
    </location>
</feature>
<feature type="transmembrane region" description="Helical" evidence="2">
    <location>
        <begin position="30"/>
        <end position="48"/>
    </location>
</feature>
<dbReference type="SUPFAM" id="SSF56300">
    <property type="entry name" value="Metallo-dependent phosphatases"/>
    <property type="match status" value="1"/>
</dbReference>
<keyword evidence="2" id="KW-0472">Membrane</keyword>
<feature type="region of interest" description="Disordered" evidence="1">
    <location>
        <begin position="123"/>
        <end position="159"/>
    </location>
</feature>
<reference evidence="4 5" key="1">
    <citation type="submission" date="2024-05" db="EMBL/GenBank/DDBJ databases">
        <authorList>
            <consortium name="Candidatus Magnetaquicoccaceae bacterium FCR-1 genome sequencing consortium"/>
            <person name="Shimoshige H."/>
            <person name="Shimamura S."/>
            <person name="Taoka A."/>
            <person name="Kobayashi H."/>
            <person name="Maekawa T."/>
        </authorList>
    </citation>
    <scope>NUCLEOTIDE SEQUENCE [LARGE SCALE GENOMIC DNA]</scope>
    <source>
        <strain evidence="4 5">FCR-1</strain>
    </source>
</reference>
<comment type="caution">
    <text evidence="4">The sequence shown here is derived from an EMBL/GenBank/DDBJ whole genome shotgun (WGS) entry which is preliminary data.</text>
</comment>
<dbReference type="Pfam" id="PF04186">
    <property type="entry name" value="FxsA"/>
    <property type="match status" value="1"/>
</dbReference>
<dbReference type="InterPro" id="IPR029052">
    <property type="entry name" value="Metallo-depent_PP-like"/>
</dbReference>
<dbReference type="InterPro" id="IPR007313">
    <property type="entry name" value="FxsA"/>
</dbReference>
<dbReference type="Proteomes" id="UP001628193">
    <property type="component" value="Unassembled WGS sequence"/>
</dbReference>
<feature type="transmembrane region" description="Helical" evidence="2">
    <location>
        <begin position="7"/>
        <end position="24"/>
    </location>
</feature>
<evidence type="ECO:0000256" key="1">
    <source>
        <dbReference type="SAM" id="MobiDB-lite"/>
    </source>
</evidence>
<dbReference type="Pfam" id="PF00149">
    <property type="entry name" value="Metallophos"/>
    <property type="match status" value="1"/>
</dbReference>
<dbReference type="PANTHER" id="PTHR35335">
    <property type="entry name" value="UPF0716 PROTEIN FXSA"/>
    <property type="match status" value="1"/>
</dbReference>
<evidence type="ECO:0000259" key="3">
    <source>
        <dbReference type="Pfam" id="PF00149"/>
    </source>
</evidence>
<dbReference type="Gene3D" id="3.60.21.10">
    <property type="match status" value="1"/>
</dbReference>
<feature type="domain" description="Calcineurin-like phosphoesterase" evidence="3">
    <location>
        <begin position="312"/>
        <end position="562"/>
    </location>
</feature>
<dbReference type="NCBIfam" id="NF008528">
    <property type="entry name" value="PRK11463.1-2"/>
    <property type="match status" value="1"/>
</dbReference>
<protein>
    <recommendedName>
        <fullName evidence="3">Calcineurin-like phosphoesterase domain-containing protein</fullName>
    </recommendedName>
</protein>
<name>A0ABQ0CD85_9PROT</name>
<evidence type="ECO:0000256" key="2">
    <source>
        <dbReference type="SAM" id="Phobius"/>
    </source>
</evidence>
<organism evidence="4 5">
    <name type="scientific">Candidatus Magnetaquiglobus chichijimensis</name>
    <dbReference type="NCBI Taxonomy" id="3141448"/>
    <lineage>
        <taxon>Bacteria</taxon>
        <taxon>Pseudomonadati</taxon>
        <taxon>Pseudomonadota</taxon>
        <taxon>Magnetococcia</taxon>
        <taxon>Magnetococcales</taxon>
        <taxon>Candidatus Magnetaquicoccaceae</taxon>
        <taxon>Candidatus Magnetaquiglobus</taxon>
    </lineage>
</organism>